<dbReference type="SUPFAM" id="SSF54999">
    <property type="entry name" value="Ribosomal protein S10"/>
    <property type="match status" value="1"/>
</dbReference>
<sequence>MFFVFFILSFCNLTEILLNAEFVVSLNVISSLKTSKIAFNTHEDFNNTKFKNTSEIKGDSGYKPFSFITNCWNFNTFNTKLEHKIQINVKKHNKTCKINRNLKLFLDRNDQHTNSYGTQRDSRESEDQLEKYNEDKFVNNSQELEEVAKDEVRKLGKRSRLKFSDYFISTPPWSAADDLRVPYMMTKEDLTLSLEKWPENCFLRVKIYSYYRHLASLAVKRIQLGLKDNPNLKVTNPMALPMRRKRWCYLSSPFVDKRSKDLIEIQEHVRVVDIVPVDNGNPRNFTGLLMVPMPEFVSFDYWFEEVHKPVKSRLIHDLFKDRKWVSKYFLYHRDKHEKKDLIDKLTSPELVNEIPLRWKRKHKLDYFFLQLCELRKLYNFVVTRKAEDEARRFYNVKMPDIWQVDDVRFIGTQEDRRFDPDYTNVDKL</sequence>
<comment type="similarity">
    <text evidence="1">Belongs to the universal ribosomal protein uS10 family.</text>
</comment>
<feature type="chain" id="PRO_5033366995" evidence="4">
    <location>
        <begin position="17"/>
        <end position="428"/>
    </location>
</feature>
<dbReference type="VEuPathDB" id="PiroplasmaDB:TA11225"/>
<dbReference type="GO" id="GO:0003735">
    <property type="term" value="F:structural constituent of ribosome"/>
    <property type="evidence" value="ECO:0007669"/>
    <property type="project" value="InterPro"/>
</dbReference>
<dbReference type="EMBL" id="UIVS01000004">
    <property type="protein sequence ID" value="SVP95605.1"/>
    <property type="molecule type" value="Genomic_DNA"/>
</dbReference>
<dbReference type="HAMAP" id="MF_00508">
    <property type="entry name" value="Ribosomal_uS10"/>
    <property type="match status" value="1"/>
</dbReference>
<keyword evidence="2 7" id="KW-0689">Ribosomal protein</keyword>
<dbReference type="Pfam" id="PF00338">
    <property type="entry name" value="Ribosomal_S10"/>
    <property type="match status" value="1"/>
</dbReference>
<dbReference type="InterPro" id="IPR027486">
    <property type="entry name" value="Ribosomal_uS10_dom"/>
</dbReference>
<reference evidence="7" key="1">
    <citation type="submission" date="2018-07" db="EMBL/GenBank/DDBJ databases">
        <authorList>
            <person name="Quirk P.G."/>
            <person name="Krulwich T.A."/>
        </authorList>
    </citation>
    <scope>NUCLEOTIDE SEQUENCE</scope>
    <source>
        <strain evidence="7">Anand</strain>
    </source>
</reference>
<keyword evidence="4" id="KW-0732">Signal</keyword>
<dbReference type="SMART" id="SM01403">
    <property type="entry name" value="Ribosomal_S10"/>
    <property type="match status" value="1"/>
</dbReference>
<dbReference type="InterPro" id="IPR001848">
    <property type="entry name" value="Ribosomal_uS10"/>
</dbReference>
<dbReference type="Gene3D" id="3.30.70.600">
    <property type="entry name" value="Ribosomal protein S10 domain"/>
    <property type="match status" value="1"/>
</dbReference>
<organism evidence="7">
    <name type="scientific">Theileria annulata</name>
    <dbReference type="NCBI Taxonomy" id="5874"/>
    <lineage>
        <taxon>Eukaryota</taxon>
        <taxon>Sar</taxon>
        <taxon>Alveolata</taxon>
        <taxon>Apicomplexa</taxon>
        <taxon>Aconoidasida</taxon>
        <taxon>Piroplasmida</taxon>
        <taxon>Theileriidae</taxon>
        <taxon>Theileria</taxon>
    </lineage>
</organism>
<dbReference type="GO" id="GO:0005840">
    <property type="term" value="C:ribosome"/>
    <property type="evidence" value="ECO:0007669"/>
    <property type="project" value="UniProtKB-KW"/>
</dbReference>
<dbReference type="GO" id="GO:1990904">
    <property type="term" value="C:ribonucleoprotein complex"/>
    <property type="evidence" value="ECO:0007669"/>
    <property type="project" value="UniProtKB-KW"/>
</dbReference>
<protein>
    <submittedName>
        <fullName evidence="7">30S ribosomal protein S10-like protein, putative</fullName>
    </submittedName>
</protein>
<evidence type="ECO:0000256" key="4">
    <source>
        <dbReference type="SAM" id="SignalP"/>
    </source>
</evidence>
<gene>
    <name evidence="6" type="ORF">TAT_000377100</name>
    <name evidence="7" type="ORF">TAV_000377000</name>
</gene>
<feature type="signal peptide" evidence="4">
    <location>
        <begin position="1"/>
        <end position="16"/>
    </location>
</feature>
<keyword evidence="3" id="KW-0687">Ribonucleoprotein</keyword>
<name>A0A3B0N155_THEAN</name>
<accession>A0A3B0N155</accession>
<evidence type="ECO:0000313" key="6">
    <source>
        <dbReference type="EMBL" id="SVP95029.1"/>
    </source>
</evidence>
<proteinExistence type="inferred from homology"/>
<dbReference type="AlphaFoldDB" id="A0A3B0N155"/>
<evidence type="ECO:0000256" key="3">
    <source>
        <dbReference type="ARBA" id="ARBA00023274"/>
    </source>
</evidence>
<evidence type="ECO:0000256" key="2">
    <source>
        <dbReference type="ARBA" id="ARBA00022980"/>
    </source>
</evidence>
<evidence type="ECO:0000259" key="5">
    <source>
        <dbReference type="SMART" id="SM01403"/>
    </source>
</evidence>
<dbReference type="EMBL" id="UIVT01000004">
    <property type="protein sequence ID" value="SVP95029.1"/>
    <property type="molecule type" value="Genomic_DNA"/>
</dbReference>
<evidence type="ECO:0000313" key="7">
    <source>
        <dbReference type="EMBL" id="SVP95605.1"/>
    </source>
</evidence>
<feature type="domain" description="Small ribosomal subunit protein uS10" evidence="5">
    <location>
        <begin position="204"/>
        <end position="302"/>
    </location>
</feature>
<evidence type="ECO:0000256" key="1">
    <source>
        <dbReference type="ARBA" id="ARBA00007102"/>
    </source>
</evidence>
<dbReference type="GO" id="GO:0006412">
    <property type="term" value="P:translation"/>
    <property type="evidence" value="ECO:0007669"/>
    <property type="project" value="InterPro"/>
</dbReference>
<dbReference type="InterPro" id="IPR036838">
    <property type="entry name" value="Ribosomal_uS10_dom_sf"/>
</dbReference>